<sequence length="43" mass="5294">MLLKQQLQQPLQLLQLQVLHRHLVQVQHQQRQQRVRPALHQQQ</sequence>
<evidence type="ECO:0000313" key="2">
    <source>
        <dbReference type="EMBL" id="CAF3914248.1"/>
    </source>
</evidence>
<name>A0A8S2EER3_9BILA</name>
<evidence type="ECO:0000313" key="1">
    <source>
        <dbReference type="EMBL" id="CAF1131026.1"/>
    </source>
</evidence>
<evidence type="ECO:0000313" key="3">
    <source>
        <dbReference type="Proteomes" id="UP000677228"/>
    </source>
</evidence>
<dbReference type="Proteomes" id="UP000682733">
    <property type="component" value="Unassembled WGS sequence"/>
</dbReference>
<dbReference type="EMBL" id="CAJNOK010011053">
    <property type="protein sequence ID" value="CAF1131026.1"/>
    <property type="molecule type" value="Genomic_DNA"/>
</dbReference>
<accession>A0A8S2EER3</accession>
<comment type="caution">
    <text evidence="1">The sequence shown here is derived from an EMBL/GenBank/DDBJ whole genome shotgun (WGS) entry which is preliminary data.</text>
</comment>
<gene>
    <name evidence="1" type="ORF">OVA965_LOCUS20654</name>
    <name evidence="2" type="ORF">TMI583_LOCUS21098</name>
</gene>
<reference evidence="1" key="1">
    <citation type="submission" date="2021-02" db="EMBL/GenBank/DDBJ databases">
        <authorList>
            <person name="Nowell W R."/>
        </authorList>
    </citation>
    <scope>NUCLEOTIDE SEQUENCE</scope>
</reference>
<feature type="non-terminal residue" evidence="1">
    <location>
        <position position="1"/>
    </location>
</feature>
<dbReference type="AlphaFoldDB" id="A0A8S2EER3"/>
<dbReference type="EMBL" id="CAJOBA010021847">
    <property type="protein sequence ID" value="CAF3914248.1"/>
    <property type="molecule type" value="Genomic_DNA"/>
</dbReference>
<dbReference type="Proteomes" id="UP000677228">
    <property type="component" value="Unassembled WGS sequence"/>
</dbReference>
<protein>
    <submittedName>
        <fullName evidence="1">Uncharacterized protein</fullName>
    </submittedName>
</protein>
<organism evidence="1 3">
    <name type="scientific">Didymodactylos carnosus</name>
    <dbReference type="NCBI Taxonomy" id="1234261"/>
    <lineage>
        <taxon>Eukaryota</taxon>
        <taxon>Metazoa</taxon>
        <taxon>Spiralia</taxon>
        <taxon>Gnathifera</taxon>
        <taxon>Rotifera</taxon>
        <taxon>Eurotatoria</taxon>
        <taxon>Bdelloidea</taxon>
        <taxon>Philodinida</taxon>
        <taxon>Philodinidae</taxon>
        <taxon>Didymodactylos</taxon>
    </lineage>
</organism>
<proteinExistence type="predicted"/>